<gene>
    <name evidence="1" type="ORF">A8F95_04910</name>
</gene>
<dbReference type="RefSeq" id="WP_065410114.1">
    <property type="nucleotide sequence ID" value="NZ_MAYT01000012.1"/>
</dbReference>
<dbReference type="AlphaFoldDB" id="A0A1B9AYB3"/>
<dbReference type="Gene3D" id="3.40.50.300">
    <property type="entry name" value="P-loop containing nucleotide triphosphate hydrolases"/>
    <property type="match status" value="1"/>
</dbReference>
<dbReference type="Proteomes" id="UP000092578">
    <property type="component" value="Unassembled WGS sequence"/>
</dbReference>
<dbReference type="EMBL" id="MAYT01000012">
    <property type="protein sequence ID" value="OCA88786.1"/>
    <property type="molecule type" value="Genomic_DNA"/>
</dbReference>
<comment type="caution">
    <text evidence="1">The sequence shown here is derived from an EMBL/GenBank/DDBJ whole genome shotgun (WGS) entry which is preliminary data.</text>
</comment>
<dbReference type="SUPFAM" id="SSF52540">
    <property type="entry name" value="P-loop containing nucleoside triphosphate hydrolases"/>
    <property type="match status" value="2"/>
</dbReference>
<proteinExistence type="predicted"/>
<dbReference type="InterPro" id="IPR027417">
    <property type="entry name" value="P-loop_NTPase"/>
</dbReference>
<name>A0A1B9AYB3_9BACI</name>
<evidence type="ECO:0000313" key="1">
    <source>
        <dbReference type="EMBL" id="OCA88786.1"/>
    </source>
</evidence>
<keyword evidence="2" id="KW-1185">Reference proteome</keyword>
<organism evidence="1 2">
    <name type="scientific">Pseudobacillus wudalianchiensis</name>
    <dbReference type="NCBI Taxonomy" id="1743143"/>
    <lineage>
        <taxon>Bacteria</taxon>
        <taxon>Bacillati</taxon>
        <taxon>Bacillota</taxon>
        <taxon>Bacilli</taxon>
        <taxon>Bacillales</taxon>
        <taxon>Bacillaceae</taxon>
        <taxon>Pseudobacillus</taxon>
    </lineage>
</organism>
<accession>A0A1B9AYB3</accession>
<protein>
    <recommendedName>
        <fullName evidence="3">Nucleotide kinase</fullName>
    </recommendedName>
</protein>
<evidence type="ECO:0000313" key="2">
    <source>
        <dbReference type="Proteomes" id="UP000092578"/>
    </source>
</evidence>
<reference evidence="2" key="1">
    <citation type="submission" date="2016-05" db="EMBL/GenBank/DDBJ databases">
        <authorList>
            <person name="Liu B."/>
            <person name="Wang J."/>
            <person name="Zhu Y."/>
            <person name="Liu G."/>
            <person name="Chen Q."/>
            <person name="Chen Z."/>
            <person name="Lan J."/>
            <person name="Che J."/>
            <person name="Ge C."/>
            <person name="Shi H."/>
            <person name="Pan Z."/>
            <person name="Liu X."/>
        </authorList>
    </citation>
    <scope>NUCLEOTIDE SEQUENCE [LARGE SCALE GENOMIC DNA]</scope>
    <source>
        <strain evidence="2">FJAT-27215</strain>
    </source>
</reference>
<sequence>MSRNVIRYFARGNTAKGLHSLLESNIQGVKQVFLVDGGTPAERAACLKQLADRLLEEGVAMELLHCPGDPDQLEGIIATEKGAAILIKQAASAITGPHVHYVNISGQAAVSADKQQEITKLAEQAEIARQNAYTCFQKALAVHDEWEDIYIQRLDKKRANELADELVARLISRTSKNAKGTVRHRFLGAATPKGAVDFVGNLTDGLSKRYFIKGRAGTGKSTMLKKIAAAAEEKGYDVEIYHCGFDPASLDMVIVRELGFAIFDSTAPHEYFPERATDSIIDLYKEIVPAGTDEKFESEIKEIAERYRQLMNKGTAYLAESKKCREKIQACYPQAPNQQVLASTCNDIISKL</sequence>
<evidence type="ECO:0008006" key="3">
    <source>
        <dbReference type="Google" id="ProtNLM"/>
    </source>
</evidence>